<dbReference type="Gene3D" id="2.60.40.10">
    <property type="entry name" value="Immunoglobulins"/>
    <property type="match status" value="1"/>
</dbReference>
<proteinExistence type="predicted"/>
<feature type="chain" id="PRO_5040936427" evidence="1">
    <location>
        <begin position="26"/>
        <end position="167"/>
    </location>
</feature>
<keyword evidence="2" id="KW-0808">Transferase</keyword>
<name>A0A9X0CHK0_9CNID</name>
<dbReference type="EC" id="2.7.10.1" evidence="2"/>
<keyword evidence="3" id="KW-1185">Reference proteome</keyword>
<dbReference type="InterPro" id="IPR013783">
    <property type="entry name" value="Ig-like_fold"/>
</dbReference>
<dbReference type="InterPro" id="IPR036179">
    <property type="entry name" value="Ig-like_dom_sf"/>
</dbReference>
<evidence type="ECO:0000313" key="3">
    <source>
        <dbReference type="Proteomes" id="UP001163046"/>
    </source>
</evidence>
<reference evidence="2" key="1">
    <citation type="submission" date="2023-01" db="EMBL/GenBank/DDBJ databases">
        <title>Genome assembly of the deep-sea coral Lophelia pertusa.</title>
        <authorList>
            <person name="Herrera S."/>
            <person name="Cordes E."/>
        </authorList>
    </citation>
    <scope>NUCLEOTIDE SEQUENCE</scope>
    <source>
        <strain evidence="2">USNM1676648</strain>
        <tissue evidence="2">Polyp</tissue>
    </source>
</reference>
<dbReference type="GO" id="GO:0004714">
    <property type="term" value="F:transmembrane receptor protein tyrosine kinase activity"/>
    <property type="evidence" value="ECO:0007669"/>
    <property type="project" value="UniProtKB-EC"/>
</dbReference>
<dbReference type="Proteomes" id="UP001163046">
    <property type="component" value="Unassembled WGS sequence"/>
</dbReference>
<evidence type="ECO:0000313" key="2">
    <source>
        <dbReference type="EMBL" id="KAJ7336593.1"/>
    </source>
</evidence>
<comment type="caution">
    <text evidence="2">The sequence shown here is derived from an EMBL/GenBank/DDBJ whole genome shotgun (WGS) entry which is preliminary data.</text>
</comment>
<organism evidence="2 3">
    <name type="scientific">Desmophyllum pertusum</name>
    <dbReference type="NCBI Taxonomy" id="174260"/>
    <lineage>
        <taxon>Eukaryota</taxon>
        <taxon>Metazoa</taxon>
        <taxon>Cnidaria</taxon>
        <taxon>Anthozoa</taxon>
        <taxon>Hexacorallia</taxon>
        <taxon>Scleractinia</taxon>
        <taxon>Caryophylliina</taxon>
        <taxon>Caryophylliidae</taxon>
        <taxon>Desmophyllum</taxon>
    </lineage>
</organism>
<protein>
    <submittedName>
        <fullName evidence="2">Fibroblast growth factor receptor 4</fullName>
        <ecNumber evidence="2">2.7.10.1</ecNumber>
    </submittedName>
</protein>
<keyword evidence="2" id="KW-0675">Receptor</keyword>
<evidence type="ECO:0000256" key="1">
    <source>
        <dbReference type="SAM" id="SignalP"/>
    </source>
</evidence>
<gene>
    <name evidence="2" type="primary">FGFR4_9</name>
    <name evidence="2" type="ORF">OS493_011809</name>
</gene>
<dbReference type="AlphaFoldDB" id="A0A9X0CHK0"/>
<dbReference type="SUPFAM" id="SSF48726">
    <property type="entry name" value="Immunoglobulin"/>
    <property type="match status" value="1"/>
</dbReference>
<dbReference type="EMBL" id="MU827782">
    <property type="protein sequence ID" value="KAJ7336593.1"/>
    <property type="molecule type" value="Genomic_DNA"/>
</dbReference>
<sequence>MANKRIVRLVWLFMTWLGYRLQATADPDLSRICNEEYGRCVRDAQFQNCTDPTFKPKISTENLQNVSIKVNGTAKFKCLQKKDEAGLDALQFDWIKWGNTLSTHSKLNIDFGNFTVIDPNSKYTREPSTEDGLHVSYLSIHNVTQDDVGCILVLYATSMEEITAVPS</sequence>
<accession>A0A9X0CHK0</accession>
<feature type="signal peptide" evidence="1">
    <location>
        <begin position="1"/>
        <end position="25"/>
    </location>
</feature>
<keyword evidence="1" id="KW-0732">Signal</keyword>